<name>A0ABM8Y3F4_9BURK</name>
<proteinExistence type="predicted"/>
<dbReference type="EMBL" id="CAJZAF010000065">
    <property type="protein sequence ID" value="CAG9187298.1"/>
    <property type="molecule type" value="Genomic_DNA"/>
</dbReference>
<protein>
    <submittedName>
        <fullName evidence="1">Uncharacterized protein</fullName>
    </submittedName>
</protein>
<evidence type="ECO:0000313" key="2">
    <source>
        <dbReference type="Proteomes" id="UP000701702"/>
    </source>
</evidence>
<keyword evidence="2" id="KW-1185">Reference proteome</keyword>
<dbReference type="Proteomes" id="UP000701702">
    <property type="component" value="Unassembled WGS sequence"/>
</dbReference>
<reference evidence="1 2" key="1">
    <citation type="submission" date="2021-08" db="EMBL/GenBank/DDBJ databases">
        <authorList>
            <person name="Peeters C."/>
        </authorList>
    </citation>
    <scope>NUCLEOTIDE SEQUENCE [LARGE SCALE GENOMIC DNA]</scope>
    <source>
        <strain evidence="1 2">LMG 23994</strain>
    </source>
</reference>
<gene>
    <name evidence="1" type="ORF">LMG23994_06743</name>
</gene>
<organism evidence="1 2">
    <name type="scientific">Cupriavidus pinatubonensis</name>
    <dbReference type="NCBI Taxonomy" id="248026"/>
    <lineage>
        <taxon>Bacteria</taxon>
        <taxon>Pseudomonadati</taxon>
        <taxon>Pseudomonadota</taxon>
        <taxon>Betaproteobacteria</taxon>
        <taxon>Burkholderiales</taxon>
        <taxon>Burkholderiaceae</taxon>
        <taxon>Cupriavidus</taxon>
    </lineage>
</organism>
<evidence type="ECO:0000313" key="1">
    <source>
        <dbReference type="EMBL" id="CAG9187298.1"/>
    </source>
</evidence>
<comment type="caution">
    <text evidence="1">The sequence shown here is derived from an EMBL/GenBank/DDBJ whole genome shotgun (WGS) entry which is preliminary data.</text>
</comment>
<sequence length="36" mass="4015">MTDSVATSFPHTVEVLRGYLKLEPQQLEALRTKGVV</sequence>
<accession>A0ABM8Y3F4</accession>